<comment type="subcellular location">
    <subcellularLocation>
        <location evidence="1">Membrane</location>
        <topology evidence="1">Multi-pass membrane protein</topology>
    </subcellularLocation>
</comment>
<feature type="transmembrane region" description="Helical" evidence="5">
    <location>
        <begin position="241"/>
        <end position="260"/>
    </location>
</feature>
<evidence type="ECO:0000256" key="3">
    <source>
        <dbReference type="ARBA" id="ARBA00022989"/>
    </source>
</evidence>
<protein>
    <submittedName>
        <fullName evidence="7">DMT family transporter</fullName>
    </submittedName>
</protein>
<keyword evidence="3 5" id="KW-1133">Transmembrane helix</keyword>
<feature type="transmembrane region" description="Helical" evidence="5">
    <location>
        <begin position="123"/>
        <end position="139"/>
    </location>
</feature>
<evidence type="ECO:0000256" key="2">
    <source>
        <dbReference type="ARBA" id="ARBA00022692"/>
    </source>
</evidence>
<evidence type="ECO:0000313" key="7">
    <source>
        <dbReference type="EMBL" id="MER2492843.1"/>
    </source>
</evidence>
<feature type="transmembrane region" description="Helical" evidence="5">
    <location>
        <begin position="69"/>
        <end position="88"/>
    </location>
</feature>
<dbReference type="Pfam" id="PF00892">
    <property type="entry name" value="EamA"/>
    <property type="match status" value="2"/>
</dbReference>
<feature type="domain" description="EamA" evidence="6">
    <location>
        <begin position="12"/>
        <end position="139"/>
    </location>
</feature>
<feature type="transmembrane region" description="Helical" evidence="5">
    <location>
        <begin position="94"/>
        <end position="111"/>
    </location>
</feature>
<dbReference type="InterPro" id="IPR050638">
    <property type="entry name" value="AA-Vitamin_Transporters"/>
</dbReference>
<evidence type="ECO:0000259" key="6">
    <source>
        <dbReference type="Pfam" id="PF00892"/>
    </source>
</evidence>
<name>A0ABV1RIR6_9ALTE</name>
<accession>A0ABV1RIR6</accession>
<keyword evidence="2 5" id="KW-0812">Transmembrane</keyword>
<feature type="transmembrane region" description="Helical" evidence="5">
    <location>
        <begin position="217"/>
        <end position="236"/>
    </location>
</feature>
<dbReference type="Proteomes" id="UP001467690">
    <property type="component" value="Unassembled WGS sequence"/>
</dbReference>
<feature type="domain" description="EamA" evidence="6">
    <location>
        <begin position="151"/>
        <end position="287"/>
    </location>
</feature>
<feature type="transmembrane region" description="Helical" evidence="5">
    <location>
        <begin position="272"/>
        <end position="289"/>
    </location>
</feature>
<evidence type="ECO:0000256" key="1">
    <source>
        <dbReference type="ARBA" id="ARBA00004141"/>
    </source>
</evidence>
<dbReference type="SUPFAM" id="SSF103481">
    <property type="entry name" value="Multidrug resistance efflux transporter EmrE"/>
    <property type="match status" value="2"/>
</dbReference>
<dbReference type="EMBL" id="JBELOE010000236">
    <property type="protein sequence ID" value="MER2492843.1"/>
    <property type="molecule type" value="Genomic_DNA"/>
</dbReference>
<dbReference type="PANTHER" id="PTHR32322:SF14">
    <property type="entry name" value="PROTEIN PAGO"/>
    <property type="match status" value="1"/>
</dbReference>
<dbReference type="RefSeq" id="WP_350402323.1">
    <property type="nucleotide sequence ID" value="NZ_JBELOE010000236.1"/>
</dbReference>
<organism evidence="7 8">
    <name type="scientific">Catenovulum sediminis</name>
    <dbReference type="NCBI Taxonomy" id="1740262"/>
    <lineage>
        <taxon>Bacteria</taxon>
        <taxon>Pseudomonadati</taxon>
        <taxon>Pseudomonadota</taxon>
        <taxon>Gammaproteobacteria</taxon>
        <taxon>Alteromonadales</taxon>
        <taxon>Alteromonadaceae</taxon>
        <taxon>Catenovulum</taxon>
    </lineage>
</organism>
<proteinExistence type="predicted"/>
<dbReference type="InterPro" id="IPR037185">
    <property type="entry name" value="EmrE-like"/>
</dbReference>
<keyword evidence="8" id="KW-1185">Reference proteome</keyword>
<evidence type="ECO:0000256" key="5">
    <source>
        <dbReference type="SAM" id="Phobius"/>
    </source>
</evidence>
<comment type="caution">
    <text evidence="7">The sequence shown here is derived from an EMBL/GenBank/DDBJ whole genome shotgun (WGS) entry which is preliminary data.</text>
</comment>
<keyword evidence="4 5" id="KW-0472">Membrane</keyword>
<evidence type="ECO:0000256" key="4">
    <source>
        <dbReference type="ARBA" id="ARBA00023136"/>
    </source>
</evidence>
<gene>
    <name evidence="7" type="ORF">ABS311_13235</name>
</gene>
<feature type="transmembrane region" description="Helical" evidence="5">
    <location>
        <begin position="151"/>
        <end position="170"/>
    </location>
</feature>
<feature type="transmembrane region" description="Helical" evidence="5">
    <location>
        <begin position="177"/>
        <end position="197"/>
    </location>
</feature>
<dbReference type="InterPro" id="IPR000620">
    <property type="entry name" value="EamA_dom"/>
</dbReference>
<evidence type="ECO:0000313" key="8">
    <source>
        <dbReference type="Proteomes" id="UP001467690"/>
    </source>
</evidence>
<feature type="transmembrane region" description="Helical" evidence="5">
    <location>
        <begin position="35"/>
        <end position="57"/>
    </location>
</feature>
<sequence length="303" mass="32704">MQLQPKITFSYLAVVLIWSTTPLGIVWSSESIHPVLAVMLRMCLACVIGLLLLPTLGIRLPVNKNALQLYGYSVIGVYGGMMFSYLAAGYIPSGLISVVFGLAPIIAGIAGQKILGDAPFSKVRWFALIVCLLGLAFIFRDALNNGHNNLIGIVLVLIAVTLFSLSSVMVKTVEINIHPMATTVGAVTLSLPLYFISWYLMDGQLNYTQWSSRSVGAIVYLGLFGSLFGFICYYFILQKLAVSTVSLVTLITPVIALLLGNQLNGETLSKDLLLGTAAILLGLSLYLWGDHLGQKLVTSQNAL</sequence>
<reference evidence="7 8" key="1">
    <citation type="submission" date="2024-06" db="EMBL/GenBank/DDBJ databases">
        <authorList>
            <person name="Chen R.Y."/>
        </authorList>
    </citation>
    <scope>NUCLEOTIDE SEQUENCE [LARGE SCALE GENOMIC DNA]</scope>
    <source>
        <strain evidence="7 8">D2</strain>
    </source>
</reference>
<feature type="transmembrane region" description="Helical" evidence="5">
    <location>
        <begin position="7"/>
        <end position="29"/>
    </location>
</feature>
<dbReference type="PANTHER" id="PTHR32322">
    <property type="entry name" value="INNER MEMBRANE TRANSPORTER"/>
    <property type="match status" value="1"/>
</dbReference>